<gene>
    <name evidence="3" type="ORF">Lalb_Chr01g0011921</name>
</gene>
<keyword evidence="4" id="KW-1185">Reference proteome</keyword>
<dbReference type="SUPFAM" id="SSF56574">
    <property type="entry name" value="Serpins"/>
    <property type="match status" value="1"/>
</dbReference>
<proteinExistence type="inferred from homology"/>
<organism evidence="3 4">
    <name type="scientific">Lupinus albus</name>
    <name type="common">White lupine</name>
    <name type="synonym">Lupinus termis</name>
    <dbReference type="NCBI Taxonomy" id="3870"/>
    <lineage>
        <taxon>Eukaryota</taxon>
        <taxon>Viridiplantae</taxon>
        <taxon>Streptophyta</taxon>
        <taxon>Embryophyta</taxon>
        <taxon>Tracheophyta</taxon>
        <taxon>Spermatophyta</taxon>
        <taxon>Magnoliopsida</taxon>
        <taxon>eudicotyledons</taxon>
        <taxon>Gunneridae</taxon>
        <taxon>Pentapetalae</taxon>
        <taxon>rosids</taxon>
        <taxon>fabids</taxon>
        <taxon>Fabales</taxon>
        <taxon>Fabaceae</taxon>
        <taxon>Papilionoideae</taxon>
        <taxon>50 kb inversion clade</taxon>
        <taxon>genistoids sensu lato</taxon>
        <taxon>core genistoids</taxon>
        <taxon>Genisteae</taxon>
        <taxon>Lupinus</taxon>
    </lineage>
</organism>
<name>A0A6A4R7W5_LUPAL</name>
<dbReference type="EMBL" id="WOCE01000001">
    <property type="protein sequence ID" value="KAE9621266.1"/>
    <property type="molecule type" value="Genomic_DNA"/>
</dbReference>
<protein>
    <submittedName>
        <fullName evidence="3">Putative Serpin family protein</fullName>
    </submittedName>
</protein>
<comment type="similarity">
    <text evidence="1">Belongs to the serpin family.</text>
</comment>
<dbReference type="OrthoDB" id="1063785at2759"/>
<dbReference type="InterPro" id="IPR042178">
    <property type="entry name" value="Serpin_sf_1"/>
</dbReference>
<dbReference type="Pfam" id="PF00079">
    <property type="entry name" value="Serpin"/>
    <property type="match status" value="1"/>
</dbReference>
<accession>A0A6A4R7W5</accession>
<dbReference type="InterPro" id="IPR023796">
    <property type="entry name" value="Serpin_dom"/>
</dbReference>
<reference evidence="4" key="1">
    <citation type="journal article" date="2020" name="Nat. Commun.">
        <title>Genome sequence of the cluster root forming white lupin.</title>
        <authorList>
            <person name="Hufnagel B."/>
            <person name="Marques A."/>
            <person name="Soriano A."/>
            <person name="Marques L."/>
            <person name="Divol F."/>
            <person name="Doumas P."/>
            <person name="Sallet E."/>
            <person name="Mancinotti D."/>
            <person name="Carrere S."/>
            <person name="Marande W."/>
            <person name="Arribat S."/>
            <person name="Keller J."/>
            <person name="Huneau C."/>
            <person name="Blein T."/>
            <person name="Aime D."/>
            <person name="Laguerre M."/>
            <person name="Taylor J."/>
            <person name="Schubert V."/>
            <person name="Nelson M."/>
            <person name="Geu-Flores F."/>
            <person name="Crespi M."/>
            <person name="Gallardo-Guerrero K."/>
            <person name="Delaux P.-M."/>
            <person name="Salse J."/>
            <person name="Berges H."/>
            <person name="Guyot R."/>
            <person name="Gouzy J."/>
            <person name="Peret B."/>
        </authorList>
    </citation>
    <scope>NUCLEOTIDE SEQUENCE [LARGE SCALE GENOMIC DNA]</scope>
    <source>
        <strain evidence="4">cv. Amiga</strain>
    </source>
</reference>
<dbReference type="AlphaFoldDB" id="A0A6A4R7W5"/>
<evidence type="ECO:0000256" key="1">
    <source>
        <dbReference type="ARBA" id="ARBA00009500"/>
    </source>
</evidence>
<evidence type="ECO:0000313" key="4">
    <source>
        <dbReference type="Proteomes" id="UP000447434"/>
    </source>
</evidence>
<dbReference type="Proteomes" id="UP000447434">
    <property type="component" value="Chromosome 1"/>
</dbReference>
<comment type="caution">
    <text evidence="3">The sequence shown here is derived from an EMBL/GenBank/DDBJ whole genome shotgun (WGS) entry which is preliminary data.</text>
</comment>
<evidence type="ECO:0000259" key="2">
    <source>
        <dbReference type="Pfam" id="PF00079"/>
    </source>
</evidence>
<dbReference type="InterPro" id="IPR036186">
    <property type="entry name" value="Serpin_sf"/>
</dbReference>
<dbReference type="Gene3D" id="3.30.497.10">
    <property type="entry name" value="Antithrombin, subunit I, domain 2"/>
    <property type="match status" value="1"/>
</dbReference>
<sequence>MDLHESIMNQNDMALNITKHLFSKEGKDKNLVFSALSIHVVLSIIASGSKGATLDQILSFLRSNSIDHLNSFVSQLISIDSMFEQLRAA</sequence>
<evidence type="ECO:0000313" key="3">
    <source>
        <dbReference type="EMBL" id="KAE9621266.1"/>
    </source>
</evidence>
<feature type="domain" description="Serpin" evidence="2">
    <location>
        <begin position="9"/>
        <end position="72"/>
    </location>
</feature>